<dbReference type="SMART" id="SM00701">
    <property type="entry name" value="PGRP"/>
    <property type="match status" value="1"/>
</dbReference>
<dbReference type="RefSeq" id="XP_022096201.1">
    <property type="nucleotide sequence ID" value="XM_022240509.1"/>
</dbReference>
<dbReference type="GO" id="GO:0009253">
    <property type="term" value="P:peptidoglycan catabolic process"/>
    <property type="evidence" value="ECO:0007669"/>
    <property type="project" value="InterPro"/>
</dbReference>
<keyword evidence="5" id="KW-1185">Reference proteome</keyword>
<dbReference type="InterPro" id="IPR006619">
    <property type="entry name" value="PGRP_domain_met/bac"/>
</dbReference>
<dbReference type="AlphaFoldDB" id="A0A8B7YY68"/>
<dbReference type="OrthoDB" id="10001926at2759"/>
<feature type="domain" description="Peptidoglycan recognition protein family" evidence="4">
    <location>
        <begin position="38"/>
        <end position="181"/>
    </location>
</feature>
<evidence type="ECO:0000313" key="6">
    <source>
        <dbReference type="RefSeq" id="XP_022096201.1"/>
    </source>
</evidence>
<name>A0A8B7YY68_ACAPL</name>
<evidence type="ECO:0000256" key="2">
    <source>
        <dbReference type="SAM" id="SignalP"/>
    </source>
</evidence>
<dbReference type="InterPro" id="IPR036505">
    <property type="entry name" value="Amidase/PGRP_sf"/>
</dbReference>
<accession>A0A8B7YY68</accession>
<keyword evidence="2" id="KW-0732">Signal</keyword>
<dbReference type="Proteomes" id="UP000694845">
    <property type="component" value="Unplaced"/>
</dbReference>
<dbReference type="InterPro" id="IPR015510">
    <property type="entry name" value="PGRP"/>
</dbReference>
<feature type="signal peptide" evidence="2">
    <location>
        <begin position="1"/>
        <end position="23"/>
    </location>
</feature>
<dbReference type="PANTHER" id="PTHR11022:SF41">
    <property type="entry name" value="PEPTIDOGLYCAN-RECOGNITION PROTEIN LC-RELATED"/>
    <property type="match status" value="1"/>
</dbReference>
<dbReference type="SMART" id="SM00644">
    <property type="entry name" value="Ami_2"/>
    <property type="match status" value="1"/>
</dbReference>
<feature type="chain" id="PRO_5034336218" evidence="2">
    <location>
        <begin position="24"/>
        <end position="202"/>
    </location>
</feature>
<comment type="similarity">
    <text evidence="1">Belongs to the N-acetylmuramoyl-L-alanine amidase 2 family.</text>
</comment>
<dbReference type="GO" id="GO:0008745">
    <property type="term" value="F:N-acetylmuramoyl-L-alanine amidase activity"/>
    <property type="evidence" value="ECO:0007669"/>
    <property type="project" value="InterPro"/>
</dbReference>
<organism evidence="5 6">
    <name type="scientific">Acanthaster planci</name>
    <name type="common">Crown-of-thorns starfish</name>
    <dbReference type="NCBI Taxonomy" id="133434"/>
    <lineage>
        <taxon>Eukaryota</taxon>
        <taxon>Metazoa</taxon>
        <taxon>Echinodermata</taxon>
        <taxon>Eleutherozoa</taxon>
        <taxon>Asterozoa</taxon>
        <taxon>Asteroidea</taxon>
        <taxon>Valvatacea</taxon>
        <taxon>Valvatida</taxon>
        <taxon>Acanthasteridae</taxon>
        <taxon>Acanthaster</taxon>
    </lineage>
</organism>
<dbReference type="Gene3D" id="3.40.80.10">
    <property type="entry name" value="Peptidoglycan recognition protein-like"/>
    <property type="match status" value="1"/>
</dbReference>
<feature type="domain" description="N-acetylmuramoyl-L-alanine amidase" evidence="3">
    <location>
        <begin position="50"/>
        <end position="191"/>
    </location>
</feature>
<evidence type="ECO:0000259" key="3">
    <source>
        <dbReference type="SMART" id="SM00644"/>
    </source>
</evidence>
<dbReference type="OMA" id="HTNTEEC"/>
<dbReference type="CDD" id="cd06583">
    <property type="entry name" value="PGRP"/>
    <property type="match status" value="1"/>
</dbReference>
<protein>
    <submittedName>
        <fullName evidence="6">Peptidoglycan-recognition protein SC1a-like</fullName>
    </submittedName>
</protein>
<dbReference type="PANTHER" id="PTHR11022">
    <property type="entry name" value="PEPTIDOGLYCAN RECOGNITION PROTEIN"/>
    <property type="match status" value="1"/>
</dbReference>
<gene>
    <name evidence="6" type="primary">LOC110982230</name>
</gene>
<evidence type="ECO:0000313" key="5">
    <source>
        <dbReference type="Proteomes" id="UP000694845"/>
    </source>
</evidence>
<evidence type="ECO:0000259" key="4">
    <source>
        <dbReference type="SMART" id="SM00701"/>
    </source>
</evidence>
<reference evidence="6" key="1">
    <citation type="submission" date="2025-08" db="UniProtKB">
        <authorList>
            <consortium name="RefSeq"/>
        </authorList>
    </citation>
    <scope>IDENTIFICATION</scope>
</reference>
<dbReference type="KEGG" id="aplc:110982230"/>
<sequence length="202" mass="22716">MGLQSHLSVTVLLCLCVANTTFSLRGFLHPTDDPCSSLPVTYRRDWQARSPLDSVDMTGHKHVVLVHQTRTSSCNAVLRCEEVMQNIQNYHMDTKGWNDIGYNFAIGGDGSVYEGRGWKTAVPQTDEASYDPHVAIIAFIGTYVNNLPSERMYDRFEQLLLCGMRRGQLIENVLVCFRFASETVGWKNDIGNCTTMSKTDIL</sequence>
<dbReference type="Pfam" id="PF01510">
    <property type="entry name" value="Amidase_2"/>
    <property type="match status" value="1"/>
</dbReference>
<dbReference type="InterPro" id="IPR002502">
    <property type="entry name" value="Amidase_domain"/>
</dbReference>
<proteinExistence type="inferred from homology"/>
<dbReference type="GO" id="GO:0008270">
    <property type="term" value="F:zinc ion binding"/>
    <property type="evidence" value="ECO:0007669"/>
    <property type="project" value="InterPro"/>
</dbReference>
<dbReference type="SUPFAM" id="SSF55846">
    <property type="entry name" value="N-acetylmuramoyl-L-alanine amidase-like"/>
    <property type="match status" value="1"/>
</dbReference>
<evidence type="ECO:0000256" key="1">
    <source>
        <dbReference type="ARBA" id="ARBA00007553"/>
    </source>
</evidence>
<dbReference type="GeneID" id="110982230"/>